<name>A0ABQ4ZLM7_9ASTR</name>
<gene>
    <name evidence="1" type="ORF">Tco_0773780</name>
</gene>
<reference evidence="1" key="1">
    <citation type="journal article" date="2022" name="Int. J. Mol. Sci.">
        <title>Draft Genome of Tanacetum Coccineum: Genomic Comparison of Closely Related Tanacetum-Family Plants.</title>
        <authorList>
            <person name="Yamashiro T."/>
            <person name="Shiraishi A."/>
            <person name="Nakayama K."/>
            <person name="Satake H."/>
        </authorList>
    </citation>
    <scope>NUCLEOTIDE SEQUENCE</scope>
</reference>
<keyword evidence="2" id="KW-1185">Reference proteome</keyword>
<dbReference type="Proteomes" id="UP001151760">
    <property type="component" value="Unassembled WGS sequence"/>
</dbReference>
<reference evidence="1" key="2">
    <citation type="submission" date="2022-01" db="EMBL/GenBank/DDBJ databases">
        <authorList>
            <person name="Yamashiro T."/>
            <person name="Shiraishi A."/>
            <person name="Satake H."/>
            <person name="Nakayama K."/>
        </authorList>
    </citation>
    <scope>NUCLEOTIDE SEQUENCE</scope>
</reference>
<accession>A0ABQ4ZLM7</accession>
<protein>
    <submittedName>
        <fullName evidence="1">Uncharacterized protein</fullName>
    </submittedName>
</protein>
<dbReference type="EMBL" id="BQNB010011482">
    <property type="protein sequence ID" value="GJS91144.1"/>
    <property type="molecule type" value="Genomic_DNA"/>
</dbReference>
<proteinExistence type="predicted"/>
<comment type="caution">
    <text evidence="1">The sequence shown here is derived from an EMBL/GenBank/DDBJ whole genome shotgun (WGS) entry which is preliminary data.</text>
</comment>
<evidence type="ECO:0000313" key="1">
    <source>
        <dbReference type="EMBL" id="GJS91144.1"/>
    </source>
</evidence>
<evidence type="ECO:0000313" key="2">
    <source>
        <dbReference type="Proteomes" id="UP001151760"/>
    </source>
</evidence>
<sequence length="195" mass="21997">MEEKDTTISNLKKHIANLKEKEKAAADCNQSVNTTRVISLGMYKTDLQPLPSILRKNKKVHEDYLQITKEHIDTLRGIVEQDRALEPSNNSLDFPLVCSTYNECMFDAIHDVCVVDYLNNVNERAKSRSAKSNKKKNWKPTGKVVQNRPLVLGLGLLRAHNQAALSAHQLFSDSWVLLDLGMIILQQSWAMGIIG</sequence>
<organism evidence="1 2">
    <name type="scientific">Tanacetum coccineum</name>
    <dbReference type="NCBI Taxonomy" id="301880"/>
    <lineage>
        <taxon>Eukaryota</taxon>
        <taxon>Viridiplantae</taxon>
        <taxon>Streptophyta</taxon>
        <taxon>Embryophyta</taxon>
        <taxon>Tracheophyta</taxon>
        <taxon>Spermatophyta</taxon>
        <taxon>Magnoliopsida</taxon>
        <taxon>eudicotyledons</taxon>
        <taxon>Gunneridae</taxon>
        <taxon>Pentapetalae</taxon>
        <taxon>asterids</taxon>
        <taxon>campanulids</taxon>
        <taxon>Asterales</taxon>
        <taxon>Asteraceae</taxon>
        <taxon>Asteroideae</taxon>
        <taxon>Anthemideae</taxon>
        <taxon>Anthemidinae</taxon>
        <taxon>Tanacetum</taxon>
    </lineage>
</organism>